<keyword evidence="3 5" id="KW-1133">Transmembrane helix</keyword>
<feature type="transmembrane region" description="Helical" evidence="5">
    <location>
        <begin position="218"/>
        <end position="236"/>
    </location>
</feature>
<feature type="transmembrane region" description="Helical" evidence="5">
    <location>
        <begin position="153"/>
        <end position="177"/>
    </location>
</feature>
<reference evidence="7" key="1">
    <citation type="journal article" date="2014" name="Int. J. Syst. Evol. Microbiol.">
        <title>Complete genome sequence of Corynebacterium casei LMG S-19264T (=DSM 44701T), isolated from a smear-ripened cheese.</title>
        <authorList>
            <consortium name="US DOE Joint Genome Institute (JGI-PGF)"/>
            <person name="Walter F."/>
            <person name="Albersmeier A."/>
            <person name="Kalinowski J."/>
            <person name="Ruckert C."/>
        </authorList>
    </citation>
    <scope>NUCLEOTIDE SEQUENCE</scope>
    <source>
        <strain evidence="7">KCTC 12343</strain>
    </source>
</reference>
<organism evidence="7 10">
    <name type="scientific">Pseudoduganella albidiflava</name>
    <dbReference type="NCBI Taxonomy" id="321983"/>
    <lineage>
        <taxon>Bacteria</taxon>
        <taxon>Pseudomonadati</taxon>
        <taxon>Pseudomonadota</taxon>
        <taxon>Betaproteobacteria</taxon>
        <taxon>Burkholderiales</taxon>
        <taxon>Oxalobacteraceae</taxon>
        <taxon>Telluria group</taxon>
        <taxon>Pseudoduganella</taxon>
    </lineage>
</organism>
<evidence type="ECO:0000313" key="7">
    <source>
        <dbReference type="EMBL" id="GGY61101.1"/>
    </source>
</evidence>
<dbReference type="Pfam" id="PF00999">
    <property type="entry name" value="Na_H_Exchanger"/>
    <property type="match status" value="1"/>
</dbReference>
<dbReference type="GO" id="GO:0016020">
    <property type="term" value="C:membrane"/>
    <property type="evidence" value="ECO:0007669"/>
    <property type="project" value="UniProtKB-SubCell"/>
</dbReference>
<evidence type="ECO:0000256" key="5">
    <source>
        <dbReference type="SAM" id="Phobius"/>
    </source>
</evidence>
<feature type="transmembrane region" description="Helical" evidence="5">
    <location>
        <begin position="6"/>
        <end position="24"/>
    </location>
</feature>
<reference evidence="7" key="3">
    <citation type="submission" date="2022-12" db="EMBL/GenBank/DDBJ databases">
        <authorList>
            <person name="Sun Q."/>
            <person name="Kim S."/>
        </authorList>
    </citation>
    <scope>NUCLEOTIDE SEQUENCE</scope>
    <source>
        <strain evidence="7">KCTC 12343</strain>
    </source>
</reference>
<protein>
    <submittedName>
        <fullName evidence="8">Sodium:proton antiporter</fullName>
    </submittedName>
</protein>
<dbReference type="Proteomes" id="UP000628442">
    <property type="component" value="Unassembled WGS sequence"/>
</dbReference>
<dbReference type="InterPro" id="IPR038770">
    <property type="entry name" value="Na+/solute_symporter_sf"/>
</dbReference>
<accession>A0A411WW44</accession>
<feature type="transmembrane region" description="Helical" evidence="5">
    <location>
        <begin position="269"/>
        <end position="290"/>
    </location>
</feature>
<keyword evidence="4 5" id="KW-0472">Membrane</keyword>
<sequence>MPDFLVISADLAWPLAVLLAWLAGEFIHRWTRLPRISVYGLVGFLCAQAFPELFATESGNPVIVMANVAFGLILFELGYRVNLNWLRVNPWVAISGLAETFATFAVVYLIASAWGVPSMTALLLASLAMSTSPAGVLRVVNEARSSGQVTERVLHLVALNCVLAVLTFKVIVGFWVFETSGSLTQAISLSAIELVSSALLGAVCGMLVPAVLRHLGNLAREGTLAFALVVVILVAITHATDLSPVLATLAFGLTARHRRVAFTRTQRNFGAIGELLAILLFVFAVSTLSWDNVVNGGMLAFVLLLARFVVKTAGVAAFSQLSGIPWRKGLATGMALAPMSVFVVLLLEQTKNSGVVLVDELAAVAAMTVFMEVLGPIITQRALIWARETSKEV</sequence>
<name>A0A411WW44_9BURK</name>
<evidence type="ECO:0000256" key="3">
    <source>
        <dbReference type="ARBA" id="ARBA00022989"/>
    </source>
</evidence>
<dbReference type="AlphaFoldDB" id="A0A411WW44"/>
<keyword evidence="2 5" id="KW-0812">Transmembrane</keyword>
<dbReference type="GO" id="GO:1902600">
    <property type="term" value="P:proton transmembrane transport"/>
    <property type="evidence" value="ECO:0007669"/>
    <property type="project" value="InterPro"/>
</dbReference>
<evidence type="ECO:0000313" key="8">
    <source>
        <dbReference type="EMBL" id="QBI00974.1"/>
    </source>
</evidence>
<keyword evidence="9" id="KW-1185">Reference proteome</keyword>
<feature type="transmembrane region" description="Helical" evidence="5">
    <location>
        <begin position="61"/>
        <end position="79"/>
    </location>
</feature>
<dbReference type="InterPro" id="IPR006153">
    <property type="entry name" value="Cation/H_exchanger_TM"/>
</dbReference>
<dbReference type="Gene3D" id="1.20.1530.20">
    <property type="match status" value="1"/>
</dbReference>
<feature type="transmembrane region" description="Helical" evidence="5">
    <location>
        <begin position="296"/>
        <end position="318"/>
    </location>
</feature>
<feature type="transmembrane region" description="Helical" evidence="5">
    <location>
        <begin position="330"/>
        <end position="349"/>
    </location>
</feature>
<evidence type="ECO:0000313" key="9">
    <source>
        <dbReference type="Proteomes" id="UP000292307"/>
    </source>
</evidence>
<reference evidence="8 9" key="2">
    <citation type="submission" date="2019-02" db="EMBL/GenBank/DDBJ databases">
        <title>Draft Genome Sequences of Six Type Strains of the Genus Massilia.</title>
        <authorList>
            <person name="Miess H."/>
            <person name="Frediansyhah A."/>
            <person name="Gross H."/>
        </authorList>
    </citation>
    <scope>NUCLEOTIDE SEQUENCE [LARGE SCALE GENOMIC DNA]</scope>
    <source>
        <strain evidence="8 9">DSM 17472</strain>
    </source>
</reference>
<evidence type="ECO:0000256" key="1">
    <source>
        <dbReference type="ARBA" id="ARBA00004141"/>
    </source>
</evidence>
<evidence type="ECO:0000259" key="6">
    <source>
        <dbReference type="Pfam" id="PF00999"/>
    </source>
</evidence>
<dbReference type="EMBL" id="BMWV01000014">
    <property type="protein sequence ID" value="GGY61101.1"/>
    <property type="molecule type" value="Genomic_DNA"/>
</dbReference>
<evidence type="ECO:0000313" key="10">
    <source>
        <dbReference type="Proteomes" id="UP000628442"/>
    </source>
</evidence>
<proteinExistence type="predicted"/>
<evidence type="ECO:0000256" key="4">
    <source>
        <dbReference type="ARBA" id="ARBA00023136"/>
    </source>
</evidence>
<comment type="subcellular location">
    <subcellularLocation>
        <location evidence="1">Membrane</location>
        <topology evidence="1">Multi-pass membrane protein</topology>
    </subcellularLocation>
</comment>
<gene>
    <name evidence="8" type="ORF">EYF70_09045</name>
    <name evidence="7" type="ORF">GCM10007387_49730</name>
</gene>
<dbReference type="PANTHER" id="PTHR43021:SF2">
    <property type="entry name" value="CATION_H+ EXCHANGER DOMAIN-CONTAINING PROTEIN"/>
    <property type="match status" value="1"/>
</dbReference>
<dbReference type="GO" id="GO:0015297">
    <property type="term" value="F:antiporter activity"/>
    <property type="evidence" value="ECO:0007669"/>
    <property type="project" value="InterPro"/>
</dbReference>
<dbReference type="RefSeq" id="WP_131145102.1">
    <property type="nucleotide sequence ID" value="NZ_BMWV01000014.1"/>
</dbReference>
<evidence type="ECO:0000256" key="2">
    <source>
        <dbReference type="ARBA" id="ARBA00022692"/>
    </source>
</evidence>
<feature type="transmembrane region" description="Helical" evidence="5">
    <location>
        <begin position="36"/>
        <end position="55"/>
    </location>
</feature>
<feature type="transmembrane region" description="Helical" evidence="5">
    <location>
        <begin position="361"/>
        <end position="379"/>
    </location>
</feature>
<dbReference type="PANTHER" id="PTHR43021">
    <property type="entry name" value="NA(+)/H(+) ANTIPORTER-RELATED"/>
    <property type="match status" value="1"/>
</dbReference>
<feature type="transmembrane region" description="Helical" evidence="5">
    <location>
        <begin position="189"/>
        <end position="211"/>
    </location>
</feature>
<dbReference type="Proteomes" id="UP000292307">
    <property type="component" value="Chromosome"/>
</dbReference>
<dbReference type="OrthoDB" id="8617652at2"/>
<dbReference type="EMBL" id="CP036401">
    <property type="protein sequence ID" value="QBI00974.1"/>
    <property type="molecule type" value="Genomic_DNA"/>
</dbReference>
<feature type="domain" description="Cation/H+ exchanger transmembrane" evidence="6">
    <location>
        <begin position="18"/>
        <end position="384"/>
    </location>
</feature>